<comment type="caution">
    <text evidence="15">The sequence shown here is derived from an EMBL/GenBank/DDBJ whole genome shotgun (WGS) entry which is preliminary data.</text>
</comment>
<feature type="transmembrane region" description="Helical" evidence="13">
    <location>
        <begin position="21"/>
        <end position="43"/>
    </location>
</feature>
<keyword evidence="6" id="KW-0560">Oxidoreductase</keyword>
<dbReference type="InterPro" id="IPR050910">
    <property type="entry name" value="JMJD6_ArgDemeth/LysHydrox"/>
</dbReference>
<feature type="transmembrane region" description="Helical" evidence="13">
    <location>
        <begin position="49"/>
        <end position="69"/>
    </location>
</feature>
<organism evidence="15">
    <name type="scientific">Cladocopium goreaui</name>
    <dbReference type="NCBI Taxonomy" id="2562237"/>
    <lineage>
        <taxon>Eukaryota</taxon>
        <taxon>Sar</taxon>
        <taxon>Alveolata</taxon>
        <taxon>Dinophyceae</taxon>
        <taxon>Suessiales</taxon>
        <taxon>Symbiodiniaceae</taxon>
        <taxon>Cladocopium</taxon>
    </lineage>
</organism>
<dbReference type="GO" id="GO:0005634">
    <property type="term" value="C:nucleus"/>
    <property type="evidence" value="ECO:0007669"/>
    <property type="project" value="UniProtKB-SubCell"/>
</dbReference>
<dbReference type="GO" id="GO:0046872">
    <property type="term" value="F:metal ion binding"/>
    <property type="evidence" value="ECO:0007669"/>
    <property type="project" value="UniProtKB-KW"/>
</dbReference>
<keyword evidence="10" id="KW-0539">Nucleus</keyword>
<keyword evidence="4" id="KW-0156">Chromatin regulator</keyword>
<keyword evidence="13" id="KW-1133">Transmembrane helix</keyword>
<reference evidence="15" key="1">
    <citation type="submission" date="2022-10" db="EMBL/GenBank/DDBJ databases">
        <authorList>
            <person name="Chen Y."/>
            <person name="Dougan E. K."/>
            <person name="Chan C."/>
            <person name="Rhodes N."/>
            <person name="Thang M."/>
        </authorList>
    </citation>
    <scope>NUCLEOTIDE SEQUENCE</scope>
</reference>
<dbReference type="Proteomes" id="UP001152797">
    <property type="component" value="Unassembled WGS sequence"/>
</dbReference>
<evidence type="ECO:0000313" key="16">
    <source>
        <dbReference type="EMBL" id="CAL4787597.1"/>
    </source>
</evidence>
<evidence type="ECO:0000256" key="3">
    <source>
        <dbReference type="ARBA" id="ARBA00022723"/>
    </source>
</evidence>
<dbReference type="Gene3D" id="2.60.120.650">
    <property type="entry name" value="Cupin"/>
    <property type="match status" value="1"/>
</dbReference>
<evidence type="ECO:0000256" key="9">
    <source>
        <dbReference type="ARBA" id="ARBA00023163"/>
    </source>
</evidence>
<dbReference type="GO" id="GO:0005737">
    <property type="term" value="C:cytoplasm"/>
    <property type="evidence" value="ECO:0007669"/>
    <property type="project" value="TreeGrafter"/>
</dbReference>
<dbReference type="AlphaFoldDB" id="A0A9P1CZI6"/>
<evidence type="ECO:0000256" key="13">
    <source>
        <dbReference type="SAM" id="Phobius"/>
    </source>
</evidence>
<feature type="domain" description="JmjC" evidence="14">
    <location>
        <begin position="627"/>
        <end position="789"/>
    </location>
</feature>
<feature type="compositionally biased region" description="Low complexity" evidence="12">
    <location>
        <begin position="833"/>
        <end position="845"/>
    </location>
</feature>
<evidence type="ECO:0000256" key="12">
    <source>
        <dbReference type="SAM" id="MobiDB-lite"/>
    </source>
</evidence>
<evidence type="ECO:0000313" key="15">
    <source>
        <dbReference type="EMBL" id="CAI4000285.1"/>
    </source>
</evidence>
<feature type="compositionally biased region" description="Polar residues" evidence="12">
    <location>
        <begin position="465"/>
        <end position="476"/>
    </location>
</feature>
<feature type="region of interest" description="Disordered" evidence="12">
    <location>
        <begin position="408"/>
        <end position="482"/>
    </location>
</feature>
<dbReference type="PANTHER" id="PTHR12480:SF32">
    <property type="entry name" value="BIFUNCTIONAL ARGININE DEMETHYLASE AND LYSYL-HYDROXYLASE JMJD6"/>
    <property type="match status" value="1"/>
</dbReference>
<sequence>MSILDETTGSVSLPQPELGHWIMWLCFLPIVILVLRAGSIRAVAHQDPALRYGLLLLWPFLMFLGTYLFGHLLYPRRFWIDQVCVHPSDPEVKARTLEAIPAFVAQSKQMLVIWDDTYWQRLWCNYEVAVYVKASSARPIRFVPVWMPLWVLSSFTFFTLMCFLSVGGTQSYQLDLDSTLSFMVSYMMNDVPVDVVSAGICALPCFWLGVRKVQKHELMLNQMKHFDIRSTECTVESDRIVIQQQIVNLFDEALEPPVQVPFGTVPDMPDAPLVSPEVLWDIRDITSYPTRDEILDHFNAYVRGPLRESVEASIGKEDYLPLNSCIAANLPMILGGFTIALGCNGRADCELSASYLGYASVTEYMLGNLFVCGVQIPLTWILIFPLVLRTTGLVTRAMSTGIWQTLAGDSHSRSERREKRGLQSKSLKPRQEVAKVTARSAEERTRTTPLTGRGKRSDTSRQDAEANSSPSRSPQPVNEVKFDHRRTAGEVRRCKKGKRTDIKPHEWDKFGYFAKEEVLQRPIVYEGSTVPIPRVKASEMTPERFFKEVACQAQPIIIEECCSHWPAMERWSIDALEERFRHVPFKVAKDDNGKKLRMKFKYFADYVRHQRDDNPLYLFETDMDDNAHIRPLMDDYEVPQYFPHDWFSLVNTDARPPFRWFCIGPKRSGTTVHTDPLGTAAWNAVTHGLKRWVLMEPHETKKRVKGKEFLQKGEDDEAIMYFDYILPRIKQAYPDLKIYEGLQKPGEVIFVPGDWWHGVLNLEDTVAVTQNYCGPDNFDLVWTKTRREREKIAWLWLRNMRRYSPLYQRAMELNKRDNFKMRHERPAGERLSDASSSSSESSSDSSSDEAVDLDPVGLEAAVPDAFKTLGAVGFKHQGSPVREMVTAARNSMVPGEGAAAVHKRRRLVEEI</sequence>
<proteinExistence type="inferred from homology"/>
<feature type="region of interest" description="Disordered" evidence="12">
    <location>
        <begin position="823"/>
        <end position="851"/>
    </location>
</feature>
<feature type="compositionally biased region" description="Basic and acidic residues" evidence="12">
    <location>
        <begin position="455"/>
        <end position="464"/>
    </location>
</feature>
<dbReference type="PROSITE" id="PS51184">
    <property type="entry name" value="JMJC"/>
    <property type="match status" value="1"/>
</dbReference>
<keyword evidence="7" id="KW-0408">Iron</keyword>
<evidence type="ECO:0000256" key="10">
    <source>
        <dbReference type="ARBA" id="ARBA00023242"/>
    </source>
</evidence>
<keyword evidence="17" id="KW-1185">Reference proteome</keyword>
<feature type="compositionally biased region" description="Basic and acidic residues" evidence="12">
    <location>
        <begin position="410"/>
        <end position="421"/>
    </location>
</feature>
<comment type="cofactor">
    <cofactor evidence="1">
        <name>Fe(2+)</name>
        <dbReference type="ChEBI" id="CHEBI:29033"/>
    </cofactor>
</comment>
<name>A0A9P1CZI6_9DINO</name>
<evidence type="ECO:0000256" key="11">
    <source>
        <dbReference type="ARBA" id="ARBA00038068"/>
    </source>
</evidence>
<accession>A0A9P1CZI6</accession>
<reference evidence="16 17" key="2">
    <citation type="submission" date="2024-05" db="EMBL/GenBank/DDBJ databases">
        <authorList>
            <person name="Chen Y."/>
            <person name="Shah S."/>
            <person name="Dougan E. K."/>
            <person name="Thang M."/>
            <person name="Chan C."/>
        </authorList>
    </citation>
    <scope>NUCLEOTIDE SEQUENCE [LARGE SCALE GENOMIC DNA]</scope>
</reference>
<keyword evidence="8" id="KW-0805">Transcription regulation</keyword>
<keyword evidence="5" id="KW-0223">Dioxygenase</keyword>
<comment type="subcellular location">
    <subcellularLocation>
        <location evidence="2">Nucleus</location>
    </subcellularLocation>
</comment>
<evidence type="ECO:0000256" key="6">
    <source>
        <dbReference type="ARBA" id="ARBA00023002"/>
    </source>
</evidence>
<dbReference type="SUPFAM" id="SSF51197">
    <property type="entry name" value="Clavaminate synthase-like"/>
    <property type="match status" value="1"/>
</dbReference>
<feature type="transmembrane region" description="Helical" evidence="13">
    <location>
        <begin position="366"/>
        <end position="388"/>
    </location>
</feature>
<dbReference type="SMART" id="SM00558">
    <property type="entry name" value="JmjC"/>
    <property type="match status" value="1"/>
</dbReference>
<dbReference type="InterPro" id="IPR041667">
    <property type="entry name" value="Cupin_8"/>
</dbReference>
<feature type="transmembrane region" description="Helical" evidence="13">
    <location>
        <begin position="145"/>
        <end position="166"/>
    </location>
</feature>
<evidence type="ECO:0000256" key="2">
    <source>
        <dbReference type="ARBA" id="ARBA00004123"/>
    </source>
</evidence>
<dbReference type="OrthoDB" id="424465at2759"/>
<evidence type="ECO:0000259" key="14">
    <source>
        <dbReference type="PROSITE" id="PS51184"/>
    </source>
</evidence>
<dbReference type="Pfam" id="PF13621">
    <property type="entry name" value="Cupin_8"/>
    <property type="match status" value="1"/>
</dbReference>
<evidence type="ECO:0000256" key="7">
    <source>
        <dbReference type="ARBA" id="ARBA00023004"/>
    </source>
</evidence>
<gene>
    <name evidence="15" type="ORF">C1SCF055_LOCUS26413</name>
</gene>
<protein>
    <recommendedName>
        <fullName evidence="14">JmjC domain-containing protein</fullName>
    </recommendedName>
</protein>
<dbReference type="GO" id="GO:0106140">
    <property type="term" value="F:P-TEFb complex binding"/>
    <property type="evidence" value="ECO:0007669"/>
    <property type="project" value="TreeGrafter"/>
</dbReference>
<dbReference type="PANTHER" id="PTHR12480">
    <property type="entry name" value="ARGININE DEMETHYLASE AND LYSYL-HYDROXYLASE JMJD"/>
    <property type="match status" value="1"/>
</dbReference>
<evidence type="ECO:0000256" key="4">
    <source>
        <dbReference type="ARBA" id="ARBA00022853"/>
    </source>
</evidence>
<keyword evidence="13" id="KW-0812">Transmembrane</keyword>
<dbReference type="GO" id="GO:0033749">
    <property type="term" value="F:histone H4R3 demethylase activity"/>
    <property type="evidence" value="ECO:0007669"/>
    <property type="project" value="TreeGrafter"/>
</dbReference>
<dbReference type="EMBL" id="CAMXCT010002768">
    <property type="protein sequence ID" value="CAI4000285.1"/>
    <property type="molecule type" value="Genomic_DNA"/>
</dbReference>
<keyword evidence="13" id="KW-0472">Membrane</keyword>
<evidence type="ECO:0000313" key="17">
    <source>
        <dbReference type="Proteomes" id="UP001152797"/>
    </source>
</evidence>
<keyword evidence="3" id="KW-0479">Metal-binding</keyword>
<keyword evidence="9" id="KW-0804">Transcription</keyword>
<dbReference type="InterPro" id="IPR003347">
    <property type="entry name" value="JmjC_dom"/>
</dbReference>
<evidence type="ECO:0000256" key="1">
    <source>
        <dbReference type="ARBA" id="ARBA00001954"/>
    </source>
</evidence>
<evidence type="ECO:0000256" key="5">
    <source>
        <dbReference type="ARBA" id="ARBA00022964"/>
    </source>
</evidence>
<dbReference type="EMBL" id="CAMXCT020002768">
    <property type="protein sequence ID" value="CAL1153660.1"/>
    <property type="molecule type" value="Genomic_DNA"/>
</dbReference>
<evidence type="ECO:0000256" key="8">
    <source>
        <dbReference type="ARBA" id="ARBA00023015"/>
    </source>
</evidence>
<comment type="similarity">
    <text evidence="11">Belongs to the JMJD6 family.</text>
</comment>
<dbReference type="EMBL" id="CAMXCT030002768">
    <property type="protein sequence ID" value="CAL4787597.1"/>
    <property type="molecule type" value="Genomic_DNA"/>
</dbReference>
<feature type="transmembrane region" description="Helical" evidence="13">
    <location>
        <begin position="186"/>
        <end position="210"/>
    </location>
</feature>
<feature type="compositionally biased region" description="Basic and acidic residues" evidence="12">
    <location>
        <begin position="823"/>
        <end position="832"/>
    </location>
</feature>